<dbReference type="SUPFAM" id="SSF46767">
    <property type="entry name" value="Methylated DNA-protein cysteine methyltransferase, C-terminal domain"/>
    <property type="match status" value="1"/>
</dbReference>
<reference evidence="8 9" key="1">
    <citation type="journal article" date="2020" name="Nature">
        <title>Bacterial chemolithoautotrophy via manganese oxidation.</title>
        <authorList>
            <person name="Yu H."/>
            <person name="Leadbetter J.R."/>
        </authorList>
    </citation>
    <scope>NUCLEOTIDE SEQUENCE [LARGE SCALE GENOMIC DNA]</scope>
    <source>
        <strain evidence="8 9">RBP-1</strain>
    </source>
</reference>
<dbReference type="GO" id="GO:0032259">
    <property type="term" value="P:methylation"/>
    <property type="evidence" value="ECO:0007669"/>
    <property type="project" value="UniProtKB-KW"/>
</dbReference>
<evidence type="ECO:0000313" key="9">
    <source>
        <dbReference type="Proteomes" id="UP000521868"/>
    </source>
</evidence>
<keyword evidence="4" id="KW-0227">DNA damage</keyword>
<dbReference type="AlphaFoldDB" id="A0A7X6DCN9"/>
<dbReference type="InterPro" id="IPR001497">
    <property type="entry name" value="MethylDNA_cys_MeTrfase_AS"/>
</dbReference>
<dbReference type="Gene3D" id="1.10.10.10">
    <property type="entry name" value="Winged helix-like DNA-binding domain superfamily/Winged helix DNA-binding domain"/>
    <property type="match status" value="1"/>
</dbReference>
<evidence type="ECO:0000313" key="8">
    <source>
        <dbReference type="EMBL" id="NKE64593.1"/>
    </source>
</evidence>
<dbReference type="Proteomes" id="UP000521868">
    <property type="component" value="Unassembled WGS sequence"/>
</dbReference>
<protein>
    <submittedName>
        <fullName evidence="8">Methylated-DNA--[protein]-cysteine S-methyltransferase</fullName>
    </submittedName>
</protein>
<dbReference type="InterPro" id="IPR036388">
    <property type="entry name" value="WH-like_DNA-bd_sf"/>
</dbReference>
<dbReference type="PANTHER" id="PTHR10815:SF5">
    <property type="entry name" value="METHYLATED-DNA--PROTEIN-CYSTEINE METHYLTRANSFERASE"/>
    <property type="match status" value="1"/>
</dbReference>
<evidence type="ECO:0000256" key="5">
    <source>
        <dbReference type="ARBA" id="ARBA00023204"/>
    </source>
</evidence>
<keyword evidence="2 8" id="KW-0489">Methyltransferase</keyword>
<evidence type="ECO:0000256" key="4">
    <source>
        <dbReference type="ARBA" id="ARBA00022763"/>
    </source>
</evidence>
<evidence type="ECO:0000259" key="7">
    <source>
        <dbReference type="Pfam" id="PF01035"/>
    </source>
</evidence>
<dbReference type="PANTHER" id="PTHR10815">
    <property type="entry name" value="METHYLATED-DNA--PROTEIN-CYSTEINE METHYLTRANSFERASE"/>
    <property type="match status" value="1"/>
</dbReference>
<dbReference type="GO" id="GO:0003908">
    <property type="term" value="F:methylated-DNA-[protein]-cysteine S-methyltransferase activity"/>
    <property type="evidence" value="ECO:0007669"/>
    <property type="project" value="UniProtKB-EC"/>
</dbReference>
<dbReference type="InterPro" id="IPR036217">
    <property type="entry name" value="MethylDNA_cys_MeTrfase_DNAb"/>
</dbReference>
<comment type="caution">
    <text evidence="8">The sequence shown here is derived from an EMBL/GenBank/DDBJ whole genome shotgun (WGS) entry which is preliminary data.</text>
</comment>
<dbReference type="InterPro" id="IPR036631">
    <property type="entry name" value="MGMT_N_sf"/>
</dbReference>
<dbReference type="NCBIfam" id="TIGR00589">
    <property type="entry name" value="ogt"/>
    <property type="match status" value="1"/>
</dbReference>
<proteinExistence type="predicted"/>
<organism evidence="8 9">
    <name type="scientific">Ramlibacter lithotrophicus</name>
    <dbReference type="NCBI Taxonomy" id="2606681"/>
    <lineage>
        <taxon>Bacteria</taxon>
        <taxon>Pseudomonadati</taxon>
        <taxon>Pseudomonadota</taxon>
        <taxon>Betaproteobacteria</taxon>
        <taxon>Burkholderiales</taxon>
        <taxon>Comamonadaceae</taxon>
        <taxon>Ramlibacter</taxon>
    </lineage>
</organism>
<keyword evidence="9" id="KW-1185">Reference proteome</keyword>
<dbReference type="CDD" id="cd06445">
    <property type="entry name" value="ATase"/>
    <property type="match status" value="1"/>
</dbReference>
<dbReference type="RefSeq" id="WP_168105672.1">
    <property type="nucleotide sequence ID" value="NZ_VTOX01000001.1"/>
</dbReference>
<accession>A0A7X6DCN9</accession>
<dbReference type="GO" id="GO:0006281">
    <property type="term" value="P:DNA repair"/>
    <property type="evidence" value="ECO:0007669"/>
    <property type="project" value="UniProtKB-KW"/>
</dbReference>
<keyword evidence="5" id="KW-0234">DNA repair</keyword>
<keyword evidence="3 8" id="KW-0808">Transferase</keyword>
<dbReference type="SUPFAM" id="SSF53155">
    <property type="entry name" value="Methylated DNA-protein cysteine methyltransferase domain"/>
    <property type="match status" value="1"/>
</dbReference>
<evidence type="ECO:0000256" key="1">
    <source>
        <dbReference type="ARBA" id="ARBA00001286"/>
    </source>
</evidence>
<gene>
    <name evidence="8" type="ORF">RAMLITH_02060</name>
</gene>
<name>A0A7X6DCN9_9BURK</name>
<sequence>MDGFCVFATAIGPCGIAWREGLVAGVQLPEGDEARTRARMRRRFPHTAEAPPPPEVTAIVSRMRRSLEGEPDPMLDVPLDLGGIAPFQQRVYEVTRAIAPGRTLTYGEVAAAIGEPGAARAVGQALGHNPFAPIVPCHRVLAARSGAGGFSAEGGVVTKLRLLEMEKARFGAEPGLFE</sequence>
<comment type="catalytic activity">
    <reaction evidence="6">
        <text>a 6-O-methyl-2'-deoxyguanosine in DNA + L-cysteinyl-[protein] = S-methyl-L-cysteinyl-[protein] + a 2'-deoxyguanosine in DNA</text>
        <dbReference type="Rhea" id="RHEA:24000"/>
        <dbReference type="Rhea" id="RHEA-COMP:10131"/>
        <dbReference type="Rhea" id="RHEA-COMP:10132"/>
        <dbReference type="Rhea" id="RHEA-COMP:11367"/>
        <dbReference type="Rhea" id="RHEA-COMP:11368"/>
        <dbReference type="ChEBI" id="CHEBI:29950"/>
        <dbReference type="ChEBI" id="CHEBI:82612"/>
        <dbReference type="ChEBI" id="CHEBI:85445"/>
        <dbReference type="ChEBI" id="CHEBI:85448"/>
        <dbReference type="EC" id="2.1.1.63"/>
    </reaction>
</comment>
<feature type="domain" description="Methylated-DNA-[protein]-cysteine S-methyltransferase DNA binding" evidence="7">
    <location>
        <begin position="86"/>
        <end position="167"/>
    </location>
</feature>
<evidence type="ECO:0000256" key="3">
    <source>
        <dbReference type="ARBA" id="ARBA00022679"/>
    </source>
</evidence>
<dbReference type="InterPro" id="IPR014048">
    <property type="entry name" value="MethylDNA_cys_MeTrfase_DNA-bd"/>
</dbReference>
<dbReference type="PROSITE" id="PS00374">
    <property type="entry name" value="MGMT"/>
    <property type="match status" value="1"/>
</dbReference>
<dbReference type="Pfam" id="PF01035">
    <property type="entry name" value="DNA_binding_1"/>
    <property type="match status" value="1"/>
</dbReference>
<comment type="catalytic activity">
    <reaction evidence="1">
        <text>a 4-O-methyl-thymidine in DNA + L-cysteinyl-[protein] = a thymidine in DNA + S-methyl-L-cysteinyl-[protein]</text>
        <dbReference type="Rhea" id="RHEA:53428"/>
        <dbReference type="Rhea" id="RHEA-COMP:10131"/>
        <dbReference type="Rhea" id="RHEA-COMP:10132"/>
        <dbReference type="Rhea" id="RHEA-COMP:13555"/>
        <dbReference type="Rhea" id="RHEA-COMP:13556"/>
        <dbReference type="ChEBI" id="CHEBI:29950"/>
        <dbReference type="ChEBI" id="CHEBI:82612"/>
        <dbReference type="ChEBI" id="CHEBI:137386"/>
        <dbReference type="ChEBI" id="CHEBI:137387"/>
        <dbReference type="EC" id="2.1.1.63"/>
    </reaction>
</comment>
<evidence type="ECO:0000256" key="2">
    <source>
        <dbReference type="ARBA" id="ARBA00022603"/>
    </source>
</evidence>
<evidence type="ECO:0000256" key="6">
    <source>
        <dbReference type="ARBA" id="ARBA00049348"/>
    </source>
</evidence>
<dbReference type="EMBL" id="VTOX01000001">
    <property type="protein sequence ID" value="NKE64593.1"/>
    <property type="molecule type" value="Genomic_DNA"/>
</dbReference>